<dbReference type="Proteomes" id="UP001595386">
    <property type="component" value="Unassembled WGS sequence"/>
</dbReference>
<evidence type="ECO:0000313" key="1">
    <source>
        <dbReference type="EMBL" id="MFC2992182.1"/>
    </source>
</evidence>
<name>A0ABV7B420_9GAMM</name>
<dbReference type="EMBL" id="JBHRSQ010000011">
    <property type="protein sequence ID" value="MFC2992182.1"/>
    <property type="molecule type" value="Genomic_DNA"/>
</dbReference>
<proteinExistence type="predicted"/>
<dbReference type="GO" id="GO:0016787">
    <property type="term" value="F:hydrolase activity"/>
    <property type="evidence" value="ECO:0007669"/>
    <property type="project" value="UniProtKB-KW"/>
</dbReference>
<dbReference type="InterPro" id="IPR024078">
    <property type="entry name" value="LmbE-like_dom_sf"/>
</dbReference>
<sequence>MTQASLTALVIAPHPDDETLGCGGTLLKLKAQGANVHWLIVTTIACVPGFSDAQAHKRAREIDQVAAEYGFDGVHKCELPTARLDTLGKGALVGAVAEVINHFKPDTLFLPYRNDVHSDHASVFDATVSASKTFRSPFVRSIYVYETLSETDFGLRSDDPGFRPNLYVDISDYLEKKVNIMKLFDGEMGEFPFPRSEECIRALATLRGAQANAQAAEAFMILKEIR</sequence>
<dbReference type="RefSeq" id="WP_379757928.1">
    <property type="nucleotide sequence ID" value="NZ_JBHRSQ010000011.1"/>
</dbReference>
<keyword evidence="1" id="KW-0378">Hydrolase</keyword>
<evidence type="ECO:0000313" key="2">
    <source>
        <dbReference type="Proteomes" id="UP001595386"/>
    </source>
</evidence>
<dbReference type="PANTHER" id="PTHR12993">
    <property type="entry name" value="N-ACETYLGLUCOSAMINYL-PHOSPHATIDYLINOSITOL DE-N-ACETYLASE-RELATED"/>
    <property type="match status" value="1"/>
</dbReference>
<accession>A0ABV7B420</accession>
<dbReference type="Gene3D" id="3.40.50.10320">
    <property type="entry name" value="LmbE-like"/>
    <property type="match status" value="1"/>
</dbReference>
<keyword evidence="2" id="KW-1185">Reference proteome</keyword>
<protein>
    <submittedName>
        <fullName evidence="1">PIG-L deacetylase family protein</fullName>
        <ecNumber evidence="1">3.5.1.-</ecNumber>
    </submittedName>
</protein>
<dbReference type="Pfam" id="PF02585">
    <property type="entry name" value="PIG-L"/>
    <property type="match status" value="1"/>
</dbReference>
<organism evidence="1 2">
    <name type="scientific">Halomonas tibetensis</name>
    <dbReference type="NCBI Taxonomy" id="2259590"/>
    <lineage>
        <taxon>Bacteria</taxon>
        <taxon>Pseudomonadati</taxon>
        <taxon>Pseudomonadota</taxon>
        <taxon>Gammaproteobacteria</taxon>
        <taxon>Oceanospirillales</taxon>
        <taxon>Halomonadaceae</taxon>
        <taxon>Halomonas</taxon>
    </lineage>
</organism>
<dbReference type="SUPFAM" id="SSF102588">
    <property type="entry name" value="LmbE-like"/>
    <property type="match status" value="1"/>
</dbReference>
<dbReference type="PANTHER" id="PTHR12993:SF11">
    <property type="entry name" value="N-ACETYLGLUCOSAMINYL-PHOSPHATIDYLINOSITOL DE-N-ACETYLASE"/>
    <property type="match status" value="1"/>
</dbReference>
<comment type="caution">
    <text evidence="1">The sequence shown here is derived from an EMBL/GenBank/DDBJ whole genome shotgun (WGS) entry which is preliminary data.</text>
</comment>
<dbReference type="EC" id="3.5.1.-" evidence="1"/>
<dbReference type="InterPro" id="IPR003737">
    <property type="entry name" value="GlcNAc_PI_deacetylase-related"/>
</dbReference>
<reference evidence="2" key="1">
    <citation type="journal article" date="2019" name="Int. J. Syst. Evol. Microbiol.">
        <title>The Global Catalogue of Microorganisms (GCM) 10K type strain sequencing project: providing services to taxonomists for standard genome sequencing and annotation.</title>
        <authorList>
            <consortium name="The Broad Institute Genomics Platform"/>
            <consortium name="The Broad Institute Genome Sequencing Center for Infectious Disease"/>
            <person name="Wu L."/>
            <person name="Ma J."/>
        </authorList>
    </citation>
    <scope>NUCLEOTIDE SEQUENCE [LARGE SCALE GENOMIC DNA]</scope>
    <source>
        <strain evidence="2">KCTC 52660</strain>
    </source>
</reference>
<gene>
    <name evidence="1" type="ORF">ACFODV_09080</name>
</gene>